<dbReference type="STRING" id="546871.SAMN04488543_3016"/>
<proteinExistence type="predicted"/>
<sequence length="286" mass="30813">MTDLDAARTFVHSHARLVDRRRFQHLVDGAPAELVLTALAAYRNPDGGIGGLDPDTRSPTSQPIPVRYALEVLALLPDSAPRRELALGTLDWLATVTGDDGGVPFLLTTAAGQPAAAWMQPSSESSLLATVQVAAAALRLRLEHPWLDGAQEFCWARVRGATPDRDAYAFKYAVDFLDATPDRGRAEEVLDAFRALVPADGRVVVGGGVEGEDLEPLTVAPWPDHAGARLYDTKTLDAALDALESGQAADGGWDFSWDHWNPAVVWETRGAVTLEALQTLRAYGRL</sequence>
<evidence type="ECO:0008006" key="3">
    <source>
        <dbReference type="Google" id="ProtNLM"/>
    </source>
</evidence>
<keyword evidence="2" id="KW-1185">Reference proteome</keyword>
<evidence type="ECO:0000313" key="2">
    <source>
        <dbReference type="Proteomes" id="UP000199092"/>
    </source>
</evidence>
<name>A0A1H1XK00_9ACTN</name>
<dbReference type="EMBL" id="LT629749">
    <property type="protein sequence ID" value="SDT09411.1"/>
    <property type="molecule type" value="Genomic_DNA"/>
</dbReference>
<dbReference type="OrthoDB" id="3286086at2"/>
<reference evidence="1 2" key="1">
    <citation type="submission" date="2016-10" db="EMBL/GenBank/DDBJ databases">
        <authorList>
            <person name="de Groot N.N."/>
        </authorList>
    </citation>
    <scope>NUCLEOTIDE SEQUENCE [LARGE SCALE GENOMIC DNA]</scope>
    <source>
        <strain evidence="1 2">DSM 21741</strain>
    </source>
</reference>
<dbReference type="SUPFAM" id="SSF48239">
    <property type="entry name" value="Terpenoid cyclases/Protein prenyltransferases"/>
    <property type="match status" value="1"/>
</dbReference>
<evidence type="ECO:0000313" key="1">
    <source>
        <dbReference type="EMBL" id="SDT09411.1"/>
    </source>
</evidence>
<dbReference type="Proteomes" id="UP000199092">
    <property type="component" value="Chromosome I"/>
</dbReference>
<dbReference type="AlphaFoldDB" id="A0A1H1XK00"/>
<dbReference type="InterPro" id="IPR008930">
    <property type="entry name" value="Terpenoid_cyclase/PrenylTrfase"/>
</dbReference>
<organism evidence="1 2">
    <name type="scientific">Friedmanniella luteola</name>
    <dbReference type="NCBI Taxonomy" id="546871"/>
    <lineage>
        <taxon>Bacteria</taxon>
        <taxon>Bacillati</taxon>
        <taxon>Actinomycetota</taxon>
        <taxon>Actinomycetes</taxon>
        <taxon>Propionibacteriales</taxon>
        <taxon>Nocardioidaceae</taxon>
        <taxon>Friedmanniella</taxon>
    </lineage>
</organism>
<accession>A0A1H1XK00</accession>
<gene>
    <name evidence="1" type="ORF">SAMN04488543_3016</name>
</gene>
<dbReference type="RefSeq" id="WP_091413873.1">
    <property type="nucleotide sequence ID" value="NZ_LT629749.1"/>
</dbReference>
<protein>
    <recommendedName>
        <fullName evidence="3">Prenyltransferase and squalene oxidase repeat-containing protein</fullName>
    </recommendedName>
</protein>